<dbReference type="Gene3D" id="3.40.47.10">
    <property type="match status" value="1"/>
</dbReference>
<dbReference type="GO" id="GO:0005829">
    <property type="term" value="C:cytosol"/>
    <property type="evidence" value="ECO:0007669"/>
    <property type="project" value="TreeGrafter"/>
</dbReference>
<evidence type="ECO:0000256" key="5">
    <source>
        <dbReference type="ARBA" id="ARBA00022516"/>
    </source>
</evidence>
<dbReference type="GO" id="GO:0004315">
    <property type="term" value="F:3-oxoacyl-[acyl-carrier-protein] synthase activity"/>
    <property type="evidence" value="ECO:0007669"/>
    <property type="project" value="UniProtKB-UniRule"/>
</dbReference>
<feature type="domain" description="Ketosynthase family 3 (KS3)" evidence="14">
    <location>
        <begin position="1"/>
        <end position="410"/>
    </location>
</feature>
<dbReference type="GO" id="GO:0006633">
    <property type="term" value="P:fatty acid biosynthetic process"/>
    <property type="evidence" value="ECO:0007669"/>
    <property type="project" value="UniProtKB-UniRule"/>
</dbReference>
<comment type="similarity">
    <text evidence="2 11 13">Belongs to the thiolase-like superfamily. Beta-ketoacyl-ACP synthases family.</text>
</comment>
<dbReference type="RefSeq" id="WP_225699494.1">
    <property type="nucleotide sequence ID" value="NZ_JAIXNE010000006.1"/>
</dbReference>
<reference evidence="15" key="1">
    <citation type="submission" date="2021-09" db="EMBL/GenBank/DDBJ databases">
        <title>Fulvivirga sp. isolated from coastal sediment.</title>
        <authorList>
            <person name="Yu H."/>
        </authorList>
    </citation>
    <scope>NUCLEOTIDE SEQUENCE</scope>
    <source>
        <strain evidence="15">1062</strain>
    </source>
</reference>
<dbReference type="InterPro" id="IPR014031">
    <property type="entry name" value="Ketoacyl_synth_C"/>
</dbReference>
<dbReference type="Pfam" id="PF02801">
    <property type="entry name" value="Ketoacyl-synt_C"/>
    <property type="match status" value="1"/>
</dbReference>
<evidence type="ECO:0000256" key="9">
    <source>
        <dbReference type="ARBA" id="ARBA00023160"/>
    </source>
</evidence>
<proteinExistence type="inferred from homology"/>
<evidence type="ECO:0000256" key="3">
    <source>
        <dbReference type="ARBA" id="ARBA00012356"/>
    </source>
</evidence>
<comment type="catalytic activity">
    <reaction evidence="11">
        <text>(9Z)-hexadecenoyl-[ACP] + malonyl-[ACP] + H(+) = 3-oxo-(11Z)-octadecenoyl-[ACP] + holo-[ACP] + CO2</text>
        <dbReference type="Rhea" id="RHEA:55040"/>
        <dbReference type="Rhea" id="RHEA-COMP:9623"/>
        <dbReference type="Rhea" id="RHEA-COMP:9685"/>
        <dbReference type="Rhea" id="RHEA-COMP:10800"/>
        <dbReference type="Rhea" id="RHEA-COMP:14074"/>
        <dbReference type="ChEBI" id="CHEBI:15378"/>
        <dbReference type="ChEBI" id="CHEBI:16526"/>
        <dbReference type="ChEBI" id="CHEBI:64479"/>
        <dbReference type="ChEBI" id="CHEBI:78449"/>
        <dbReference type="ChEBI" id="CHEBI:83989"/>
        <dbReference type="ChEBI" id="CHEBI:138538"/>
        <dbReference type="EC" id="2.3.1.179"/>
    </reaction>
</comment>
<evidence type="ECO:0000256" key="6">
    <source>
        <dbReference type="ARBA" id="ARBA00022679"/>
    </source>
</evidence>
<dbReference type="InterPro" id="IPR000794">
    <property type="entry name" value="Beta-ketoacyl_synthase"/>
</dbReference>
<dbReference type="CDD" id="cd00834">
    <property type="entry name" value="KAS_I_II"/>
    <property type="match status" value="1"/>
</dbReference>
<dbReference type="Proteomes" id="UP001139409">
    <property type="component" value="Unassembled WGS sequence"/>
</dbReference>
<feature type="active site" description="For beta-ketoacyl synthase activity" evidence="12">
    <location>
        <position position="163"/>
    </location>
</feature>
<evidence type="ECO:0000256" key="12">
    <source>
        <dbReference type="PIRSR" id="PIRSR000447-1"/>
    </source>
</evidence>
<keyword evidence="16" id="KW-1185">Reference proteome</keyword>
<organism evidence="15 16">
    <name type="scientific">Fulvivirga sedimenti</name>
    <dbReference type="NCBI Taxonomy" id="2879465"/>
    <lineage>
        <taxon>Bacteria</taxon>
        <taxon>Pseudomonadati</taxon>
        <taxon>Bacteroidota</taxon>
        <taxon>Cytophagia</taxon>
        <taxon>Cytophagales</taxon>
        <taxon>Fulvivirgaceae</taxon>
        <taxon>Fulvivirga</taxon>
    </lineage>
</organism>
<keyword evidence="10 11" id="KW-0012">Acyltransferase</keyword>
<dbReference type="InterPro" id="IPR016039">
    <property type="entry name" value="Thiolase-like"/>
</dbReference>
<comment type="pathway">
    <text evidence="1 11">Lipid metabolism; fatty acid biosynthesis.</text>
</comment>
<dbReference type="PROSITE" id="PS52004">
    <property type="entry name" value="KS3_2"/>
    <property type="match status" value="1"/>
</dbReference>
<evidence type="ECO:0000256" key="2">
    <source>
        <dbReference type="ARBA" id="ARBA00008467"/>
    </source>
</evidence>
<keyword evidence="5 11" id="KW-0444">Lipid biosynthesis</keyword>
<name>A0A9X1HX31_9BACT</name>
<dbReference type="PROSITE" id="PS00606">
    <property type="entry name" value="KS3_1"/>
    <property type="match status" value="1"/>
</dbReference>
<comment type="function">
    <text evidence="11">Involved in the type II fatty acid elongation cycle. Catalyzes the elongation of a wide range of acyl-ACP by the addition of two carbons from malonyl-ACP to an acyl acceptor. Can efficiently catalyze the conversion of palmitoleoyl-ACP (cis-hexadec-9-enoyl-ACP) to cis-vaccenoyl-ACP (cis-octadec-11-enoyl-ACP), an essential step in the thermal regulation of fatty acid composition.</text>
</comment>
<keyword evidence="6 11" id="KW-0808">Transferase</keyword>
<dbReference type="AlphaFoldDB" id="A0A9X1HX31"/>
<keyword evidence="8" id="KW-0443">Lipid metabolism</keyword>
<dbReference type="FunFam" id="3.40.47.10:FF:000018">
    <property type="entry name" value="3-oxoacyl-[acyl-carrier-protein] synthase 2"/>
    <property type="match status" value="1"/>
</dbReference>
<dbReference type="EC" id="2.3.1.179" evidence="3 11"/>
<evidence type="ECO:0000256" key="7">
    <source>
        <dbReference type="ARBA" id="ARBA00022832"/>
    </source>
</evidence>
<dbReference type="InterPro" id="IPR017568">
    <property type="entry name" value="3-oxoacyl-ACP_synth-2"/>
</dbReference>
<comment type="caution">
    <text evidence="15">The sequence shown here is derived from an EMBL/GenBank/DDBJ whole genome shotgun (WGS) entry which is preliminary data.</text>
</comment>
<evidence type="ECO:0000256" key="13">
    <source>
        <dbReference type="RuleBase" id="RU003694"/>
    </source>
</evidence>
<evidence type="ECO:0000313" key="16">
    <source>
        <dbReference type="Proteomes" id="UP001139409"/>
    </source>
</evidence>
<gene>
    <name evidence="15" type="primary">fabF</name>
    <name evidence="15" type="ORF">LDX50_27440</name>
</gene>
<dbReference type="EMBL" id="JAIXNE010000006">
    <property type="protein sequence ID" value="MCA6078638.1"/>
    <property type="molecule type" value="Genomic_DNA"/>
</dbReference>
<evidence type="ECO:0000256" key="4">
    <source>
        <dbReference type="ARBA" id="ARBA00014657"/>
    </source>
</evidence>
<dbReference type="Pfam" id="PF00109">
    <property type="entry name" value="ketoacyl-synt"/>
    <property type="match status" value="1"/>
</dbReference>
<comment type="catalytic activity">
    <reaction evidence="11">
        <text>a fatty acyl-[ACP] + malonyl-[ACP] + H(+) = a 3-oxoacyl-[ACP] + holo-[ACP] + CO2</text>
        <dbReference type="Rhea" id="RHEA:22836"/>
        <dbReference type="Rhea" id="RHEA-COMP:9623"/>
        <dbReference type="Rhea" id="RHEA-COMP:9685"/>
        <dbReference type="Rhea" id="RHEA-COMP:9916"/>
        <dbReference type="Rhea" id="RHEA-COMP:14125"/>
        <dbReference type="ChEBI" id="CHEBI:15378"/>
        <dbReference type="ChEBI" id="CHEBI:16526"/>
        <dbReference type="ChEBI" id="CHEBI:64479"/>
        <dbReference type="ChEBI" id="CHEBI:78449"/>
        <dbReference type="ChEBI" id="CHEBI:78776"/>
        <dbReference type="ChEBI" id="CHEBI:138651"/>
    </reaction>
</comment>
<dbReference type="NCBIfam" id="NF005589">
    <property type="entry name" value="PRK07314.1"/>
    <property type="match status" value="1"/>
</dbReference>
<evidence type="ECO:0000256" key="11">
    <source>
        <dbReference type="PIRNR" id="PIRNR000447"/>
    </source>
</evidence>
<evidence type="ECO:0000256" key="8">
    <source>
        <dbReference type="ARBA" id="ARBA00023098"/>
    </source>
</evidence>
<dbReference type="PANTHER" id="PTHR11712:SF336">
    <property type="entry name" value="3-OXOACYL-[ACYL-CARRIER-PROTEIN] SYNTHASE, MITOCHONDRIAL"/>
    <property type="match status" value="1"/>
</dbReference>
<dbReference type="SMART" id="SM00825">
    <property type="entry name" value="PKS_KS"/>
    <property type="match status" value="1"/>
</dbReference>
<keyword evidence="7" id="KW-0276">Fatty acid metabolism</keyword>
<protein>
    <recommendedName>
        <fullName evidence="4 11">3-oxoacyl-[acyl-carrier-protein] synthase 2</fullName>
        <ecNumber evidence="3 11">2.3.1.179</ecNumber>
    </recommendedName>
</protein>
<dbReference type="InterPro" id="IPR014030">
    <property type="entry name" value="Ketoacyl_synth_N"/>
</dbReference>
<dbReference type="PANTHER" id="PTHR11712">
    <property type="entry name" value="POLYKETIDE SYNTHASE-RELATED"/>
    <property type="match status" value="1"/>
</dbReference>
<dbReference type="SUPFAM" id="SSF53901">
    <property type="entry name" value="Thiolase-like"/>
    <property type="match status" value="2"/>
</dbReference>
<dbReference type="InterPro" id="IPR018201">
    <property type="entry name" value="Ketoacyl_synth_AS"/>
</dbReference>
<keyword evidence="9 11" id="KW-0275">Fatty acid biosynthesis</keyword>
<sequence>MRRVVITGMGALTPIGASVEAFWENLVNGKSGIGRITRFDASNFPCRIAGEISGWEPEQSFTPREINRKDRLSLYALKAVKEAIDQSGLLSSSYDNERIGVIWASGNAGIETIEDGLLEFAKNPAMVRFSPFYVPKSLLDTPSGEIALEYRFMGINYSVVSACASSNSAIMDALNYIRWNKADVIVAGGSEAPITRALIGGFGAMKALSRNNDNPQGASRPFDRDRDGFVMSEGAGALILESLEHAQQRGAHIIAEVKGAAMSNDAFHATSTHPEGDGAARAMRLALQDADLLPDDIGYINLHATGTRVGDVSEIKAIGQVFINHTPLLSATKSSTGHLLGAAGAIEAVASVMALKEGIVPATINIDHLDESIPAGIPLVRDMPVKAHLKNVMSNTFGFGGHNAIVIFGSSE</sequence>
<dbReference type="PIRSF" id="PIRSF000447">
    <property type="entry name" value="KAS_II"/>
    <property type="match status" value="1"/>
</dbReference>
<evidence type="ECO:0000256" key="1">
    <source>
        <dbReference type="ARBA" id="ARBA00005194"/>
    </source>
</evidence>
<dbReference type="NCBIfam" id="TIGR03150">
    <property type="entry name" value="fabF"/>
    <property type="match status" value="1"/>
</dbReference>
<evidence type="ECO:0000259" key="14">
    <source>
        <dbReference type="PROSITE" id="PS52004"/>
    </source>
</evidence>
<dbReference type="InterPro" id="IPR020841">
    <property type="entry name" value="PKS_Beta-ketoAc_synthase_dom"/>
</dbReference>
<evidence type="ECO:0000313" key="15">
    <source>
        <dbReference type="EMBL" id="MCA6078638.1"/>
    </source>
</evidence>
<accession>A0A9X1HX31</accession>
<evidence type="ECO:0000256" key="10">
    <source>
        <dbReference type="ARBA" id="ARBA00023315"/>
    </source>
</evidence>